<comment type="caution">
    <text evidence="2">The sequence shown here is derived from an EMBL/GenBank/DDBJ whole genome shotgun (WGS) entry which is preliminary data.</text>
</comment>
<organism evidence="2">
    <name type="scientific">Picea glauca</name>
    <name type="common">White spruce</name>
    <name type="synonym">Pinus glauca</name>
    <dbReference type="NCBI Taxonomy" id="3330"/>
    <lineage>
        <taxon>Eukaryota</taxon>
        <taxon>Viridiplantae</taxon>
        <taxon>Streptophyta</taxon>
        <taxon>Embryophyta</taxon>
        <taxon>Tracheophyta</taxon>
        <taxon>Spermatophyta</taxon>
        <taxon>Pinopsida</taxon>
        <taxon>Pinidae</taxon>
        <taxon>Conifers I</taxon>
        <taxon>Pinales</taxon>
        <taxon>Pinaceae</taxon>
        <taxon>Picea</taxon>
    </lineage>
</organism>
<protein>
    <submittedName>
        <fullName evidence="2">Uncharacterized protein</fullName>
    </submittedName>
</protein>
<evidence type="ECO:0000256" key="1">
    <source>
        <dbReference type="SAM" id="Phobius"/>
    </source>
</evidence>
<keyword evidence="1" id="KW-1133">Transmembrane helix</keyword>
<reference evidence="2" key="1">
    <citation type="journal article" date="2015" name="Genome Biol. Evol.">
        <title>Organellar Genomes of White Spruce (Picea glauca): Assembly and Annotation.</title>
        <authorList>
            <person name="Jackman S.D."/>
            <person name="Warren R.L."/>
            <person name="Gibb E.A."/>
            <person name="Vandervalk B.P."/>
            <person name="Mohamadi H."/>
            <person name="Chu J."/>
            <person name="Raymond A."/>
            <person name="Pleasance S."/>
            <person name="Coope R."/>
            <person name="Wildung M.R."/>
            <person name="Ritland C.E."/>
            <person name="Bousquet J."/>
            <person name="Jones S.J."/>
            <person name="Bohlmann J."/>
            <person name="Birol I."/>
        </authorList>
    </citation>
    <scope>NUCLEOTIDE SEQUENCE [LARGE SCALE GENOMIC DNA]</scope>
    <source>
        <tissue evidence="2">Flushing bud</tissue>
    </source>
</reference>
<evidence type="ECO:0000313" key="2">
    <source>
        <dbReference type="EMBL" id="KUM46163.1"/>
    </source>
</evidence>
<keyword evidence="2" id="KW-0496">Mitochondrion</keyword>
<gene>
    <name evidence="2" type="ORF">ABT39_MTgene1969</name>
</gene>
<keyword evidence="1" id="KW-0472">Membrane</keyword>
<dbReference type="EMBL" id="LKAM01000013">
    <property type="protein sequence ID" value="KUM46163.1"/>
    <property type="molecule type" value="Genomic_DNA"/>
</dbReference>
<sequence length="71" mass="8243">MIIEEGPEVRFLLFLNPLASSYLLGLHGKMAMTSMILLSLLEFLYKRELEEYRNSATRDSYLQLIGYSSHQ</sequence>
<geneLocation type="mitochondrion" evidence="2"/>
<proteinExistence type="predicted"/>
<accession>A0A117NG40</accession>
<feature type="transmembrane region" description="Helical" evidence="1">
    <location>
        <begin position="22"/>
        <end position="45"/>
    </location>
</feature>
<name>A0A117NG40_PICGL</name>
<keyword evidence="1" id="KW-0812">Transmembrane</keyword>
<dbReference type="AlphaFoldDB" id="A0A117NG40"/>